<dbReference type="PROSITE" id="PS50122">
    <property type="entry name" value="CHEB"/>
    <property type="match status" value="1"/>
</dbReference>
<dbReference type="PROSITE" id="PS50110">
    <property type="entry name" value="RESPONSE_REGULATORY"/>
    <property type="match status" value="1"/>
</dbReference>
<evidence type="ECO:0000313" key="10">
    <source>
        <dbReference type="EMBL" id="KAF3883825.1"/>
    </source>
</evidence>
<name>A0A0C1N7H8_9CYAN</name>
<dbReference type="GO" id="GO:0006935">
    <property type="term" value="P:chemotaxis"/>
    <property type="evidence" value="ECO:0007669"/>
    <property type="project" value="UniProtKB-UniRule"/>
</dbReference>
<comment type="subcellular location">
    <subcellularLocation>
        <location evidence="5">Cytoplasm</location>
    </subcellularLocation>
</comment>
<evidence type="ECO:0000256" key="2">
    <source>
        <dbReference type="ARBA" id="ARBA00022500"/>
    </source>
</evidence>
<evidence type="ECO:0000313" key="11">
    <source>
        <dbReference type="EMBL" id="KIE08496.1"/>
    </source>
</evidence>
<dbReference type="OrthoDB" id="9793421at2"/>
<dbReference type="HAMAP" id="MF_00099">
    <property type="entry name" value="CheB_chemtxs"/>
    <property type="match status" value="1"/>
</dbReference>
<evidence type="ECO:0000313" key="12">
    <source>
        <dbReference type="Proteomes" id="UP000029738"/>
    </source>
</evidence>
<dbReference type="InterPro" id="IPR008248">
    <property type="entry name" value="CheB-like"/>
</dbReference>
<comment type="similarity">
    <text evidence="5">Belongs to the CheB family.</text>
</comment>
<comment type="catalytic activity">
    <reaction evidence="5">
        <text>L-glutaminyl-[protein] + H2O = L-glutamyl-[protein] + NH4(+)</text>
        <dbReference type="Rhea" id="RHEA:16441"/>
        <dbReference type="Rhea" id="RHEA-COMP:10207"/>
        <dbReference type="Rhea" id="RHEA-COMP:10208"/>
        <dbReference type="ChEBI" id="CHEBI:15377"/>
        <dbReference type="ChEBI" id="CHEBI:28938"/>
        <dbReference type="ChEBI" id="CHEBI:29973"/>
        <dbReference type="ChEBI" id="CHEBI:30011"/>
        <dbReference type="EC" id="3.5.1.44"/>
    </reaction>
</comment>
<feature type="domain" description="CheB-type methylesterase" evidence="9">
    <location>
        <begin position="151"/>
        <end position="336"/>
    </location>
</feature>
<dbReference type="GO" id="GO:0000156">
    <property type="term" value="F:phosphorelay response regulator activity"/>
    <property type="evidence" value="ECO:0007669"/>
    <property type="project" value="InterPro"/>
</dbReference>
<dbReference type="STRING" id="1479485.DA73_0228440"/>
<dbReference type="NCBIfam" id="NF009206">
    <property type="entry name" value="PRK12555.1"/>
    <property type="match status" value="1"/>
</dbReference>
<sequence length="344" mass="36782">MRIAIVNDLAIAVAALQRVLLKVPDYQVIWVARDGAEAVAKCKQDTPDLILMDLVMPVMDGVEATRQIVQNFSCAVLIVTVSAEQNVAKVYEAMGYGALDAVDTPVLGQESAQTANQLLTKISRIRKLLKVSPTNTKPSVRSPQLERRNNLVSGTSLIAIGSSTGGPKALASILSKLPANFPAAIAIVQHVDADFSAGFVEWLNQQTALPVRLAIAGDRLQAGTVLVAGTNDHLYLKPDLTLSYIKEPINYPYRPSVDVFFKSLAQHWTRQGIAVLLTGMGRDGALGLSALKTQGWHTIAQDKASCVVYGMPKAAVELDAAVEILSPDAIGSALTSSPYLKSKI</sequence>
<dbReference type="SUPFAM" id="SSF52172">
    <property type="entry name" value="CheY-like"/>
    <property type="match status" value="1"/>
</dbReference>
<feature type="active site" evidence="5 6">
    <location>
        <position position="190"/>
    </location>
</feature>
<dbReference type="CDD" id="cd17541">
    <property type="entry name" value="REC_CheB-like"/>
    <property type="match status" value="1"/>
</dbReference>
<dbReference type="EMBL" id="JHEG02000058">
    <property type="protein sequence ID" value="KIE08496.1"/>
    <property type="molecule type" value="Genomic_DNA"/>
</dbReference>
<comment type="caution">
    <text evidence="11">The sequence shown here is derived from an EMBL/GenBank/DDBJ whole genome shotgun (WGS) entry which is preliminary data.</text>
</comment>
<dbReference type="Proteomes" id="UP000029738">
    <property type="component" value="Unassembled WGS sequence"/>
</dbReference>
<comment type="catalytic activity">
    <reaction evidence="4 5">
        <text>[protein]-L-glutamate 5-O-methyl ester + H2O = L-glutamyl-[protein] + methanol + H(+)</text>
        <dbReference type="Rhea" id="RHEA:23236"/>
        <dbReference type="Rhea" id="RHEA-COMP:10208"/>
        <dbReference type="Rhea" id="RHEA-COMP:10311"/>
        <dbReference type="ChEBI" id="CHEBI:15377"/>
        <dbReference type="ChEBI" id="CHEBI:15378"/>
        <dbReference type="ChEBI" id="CHEBI:17790"/>
        <dbReference type="ChEBI" id="CHEBI:29973"/>
        <dbReference type="ChEBI" id="CHEBI:82795"/>
        <dbReference type="EC" id="3.1.1.61"/>
    </reaction>
</comment>
<dbReference type="GO" id="GO:0005737">
    <property type="term" value="C:cytoplasm"/>
    <property type="evidence" value="ECO:0007669"/>
    <property type="project" value="UniProtKB-SubCell"/>
</dbReference>
<dbReference type="AlphaFoldDB" id="A0A0C1N7H8"/>
<feature type="active site" evidence="5 6">
    <location>
        <position position="163"/>
    </location>
</feature>
<dbReference type="CDD" id="cd16432">
    <property type="entry name" value="CheB_Rec"/>
    <property type="match status" value="1"/>
</dbReference>
<protein>
    <recommendedName>
        <fullName evidence="5">Protein-glutamate methylesterase/protein-glutamine glutaminase</fullName>
        <ecNumber evidence="5">3.1.1.61</ecNumber>
        <ecNumber evidence="5">3.5.1.44</ecNumber>
    </recommendedName>
</protein>
<accession>A0A0C1N7H8</accession>
<evidence type="ECO:0000256" key="7">
    <source>
        <dbReference type="PROSITE-ProRule" id="PRU00169"/>
    </source>
</evidence>
<dbReference type="NCBIfam" id="NF001965">
    <property type="entry name" value="PRK00742.1"/>
    <property type="match status" value="1"/>
</dbReference>
<dbReference type="PIRSF" id="PIRSF000876">
    <property type="entry name" value="RR_chemtxs_CheB"/>
    <property type="match status" value="1"/>
</dbReference>
<evidence type="ECO:0000259" key="8">
    <source>
        <dbReference type="PROSITE" id="PS50110"/>
    </source>
</evidence>
<keyword evidence="12" id="KW-1185">Reference proteome</keyword>
<keyword evidence="1 5" id="KW-0963">Cytoplasm</keyword>
<keyword evidence="3 5" id="KW-0378">Hydrolase</keyword>
<dbReference type="InterPro" id="IPR000673">
    <property type="entry name" value="Sig_transdc_resp-reg_Me-estase"/>
</dbReference>
<evidence type="ECO:0000256" key="6">
    <source>
        <dbReference type="PROSITE-ProRule" id="PRU00050"/>
    </source>
</evidence>
<evidence type="ECO:0000256" key="3">
    <source>
        <dbReference type="ARBA" id="ARBA00022801"/>
    </source>
</evidence>
<gene>
    <name evidence="5" type="primary">cheB</name>
    <name evidence="11" type="ORF">DA73_0228440</name>
    <name evidence="10" type="ORF">DA73_0400039630</name>
</gene>
<dbReference type="Gene3D" id="3.40.50.180">
    <property type="entry name" value="Methylesterase CheB, C-terminal domain"/>
    <property type="match status" value="1"/>
</dbReference>
<organism evidence="11">
    <name type="scientific">Tolypothrix bouteillei VB521301</name>
    <dbReference type="NCBI Taxonomy" id="1479485"/>
    <lineage>
        <taxon>Bacteria</taxon>
        <taxon>Bacillati</taxon>
        <taxon>Cyanobacteriota</taxon>
        <taxon>Cyanophyceae</taxon>
        <taxon>Nostocales</taxon>
        <taxon>Tolypothrichaceae</taxon>
        <taxon>Tolypothrix</taxon>
    </lineage>
</organism>
<dbReference type="RefSeq" id="WP_038090226.1">
    <property type="nucleotide sequence ID" value="NZ_JHEG04000002.1"/>
</dbReference>
<evidence type="ECO:0000256" key="5">
    <source>
        <dbReference type="HAMAP-Rule" id="MF_00099"/>
    </source>
</evidence>
<evidence type="ECO:0000256" key="1">
    <source>
        <dbReference type="ARBA" id="ARBA00022490"/>
    </source>
</evidence>
<comment type="PTM">
    <text evidence="5">Phosphorylated by CheA. Phosphorylation of the N-terminal regulatory domain activates the methylesterase activity.</text>
</comment>
<dbReference type="EC" id="3.5.1.44" evidence="5"/>
<dbReference type="Gene3D" id="3.40.50.2300">
    <property type="match status" value="1"/>
</dbReference>
<dbReference type="InterPro" id="IPR035909">
    <property type="entry name" value="CheB_C"/>
</dbReference>
<reference evidence="10" key="2">
    <citation type="submission" date="2019-11" db="EMBL/GenBank/DDBJ databases">
        <title>Improved Assembly of Tolypothrix boutellei genome.</title>
        <authorList>
            <person name="Sarangi A.N."/>
            <person name="Mukherjee M."/>
            <person name="Ghosh S."/>
            <person name="Singh D."/>
            <person name="Das A."/>
            <person name="Kant S."/>
            <person name="Prusty A."/>
            <person name="Tripathy S."/>
        </authorList>
    </citation>
    <scope>NUCLEOTIDE SEQUENCE</scope>
    <source>
        <strain evidence="10">VB521301</strain>
    </source>
</reference>
<comment type="domain">
    <text evidence="5">Contains a C-terminal catalytic domain, and an N-terminal region which modulates catalytic activity.</text>
</comment>
<comment type="function">
    <text evidence="5">Involved in chemotaxis. Part of a chemotaxis signal transduction system that modulates chemotaxis in response to various stimuli. Catalyzes the demethylation of specific methylglutamate residues introduced into the chemoreceptors (methyl-accepting chemotaxis proteins or MCP) by CheR. Also mediates the irreversible deamidation of specific glutamine residues to glutamic acid.</text>
</comment>
<proteinExistence type="inferred from homology"/>
<dbReference type="InterPro" id="IPR001789">
    <property type="entry name" value="Sig_transdc_resp-reg_receiver"/>
</dbReference>
<feature type="modified residue" description="4-aspartylphosphate" evidence="5 7">
    <location>
        <position position="53"/>
    </location>
</feature>
<feature type="domain" description="Response regulatory" evidence="8">
    <location>
        <begin position="2"/>
        <end position="119"/>
    </location>
</feature>
<dbReference type="Pfam" id="PF01339">
    <property type="entry name" value="CheB_methylest"/>
    <property type="match status" value="1"/>
</dbReference>
<dbReference type="PANTHER" id="PTHR42872">
    <property type="entry name" value="PROTEIN-GLUTAMATE METHYLESTERASE/PROTEIN-GLUTAMINE GLUTAMINASE"/>
    <property type="match status" value="1"/>
</dbReference>
<dbReference type="EC" id="3.1.1.61" evidence="5"/>
<dbReference type="PANTHER" id="PTHR42872:SF6">
    <property type="entry name" value="PROTEIN-GLUTAMATE METHYLESTERASE_PROTEIN-GLUTAMINE GLUTAMINASE"/>
    <property type="match status" value="1"/>
</dbReference>
<dbReference type="Pfam" id="PF00072">
    <property type="entry name" value="Response_reg"/>
    <property type="match status" value="1"/>
</dbReference>
<evidence type="ECO:0000259" key="9">
    <source>
        <dbReference type="PROSITE" id="PS50122"/>
    </source>
</evidence>
<dbReference type="GO" id="GO:0050568">
    <property type="term" value="F:protein-glutamine glutaminase activity"/>
    <property type="evidence" value="ECO:0007669"/>
    <property type="project" value="UniProtKB-UniRule"/>
</dbReference>
<feature type="active site" evidence="5 6">
    <location>
        <position position="283"/>
    </location>
</feature>
<dbReference type="SMART" id="SM00448">
    <property type="entry name" value="REC"/>
    <property type="match status" value="1"/>
</dbReference>
<keyword evidence="5 7" id="KW-0597">Phosphoprotein</keyword>
<dbReference type="InterPro" id="IPR011006">
    <property type="entry name" value="CheY-like_superfamily"/>
</dbReference>
<dbReference type="SUPFAM" id="SSF52738">
    <property type="entry name" value="Methylesterase CheB, C-terminal domain"/>
    <property type="match status" value="1"/>
</dbReference>
<reference evidence="11" key="1">
    <citation type="journal article" date="2015" name="Genome Announc.">
        <title>Draft Genome Sequence of Tolypothrix boutellei Strain VB521301.</title>
        <authorList>
            <person name="Chandrababunaidu M.M."/>
            <person name="Singh D."/>
            <person name="Sen D."/>
            <person name="Bhan S."/>
            <person name="Das S."/>
            <person name="Gupta A."/>
            <person name="Adhikary S.P."/>
            <person name="Tripathy S."/>
        </authorList>
    </citation>
    <scope>NUCLEOTIDE SEQUENCE</scope>
    <source>
        <strain evidence="11">VB521301</strain>
    </source>
</reference>
<dbReference type="GO" id="GO:0008984">
    <property type="term" value="F:protein-glutamate methylesterase activity"/>
    <property type="evidence" value="ECO:0007669"/>
    <property type="project" value="UniProtKB-UniRule"/>
</dbReference>
<dbReference type="EMBL" id="JHEG04000002">
    <property type="protein sequence ID" value="KAF3883825.1"/>
    <property type="molecule type" value="Genomic_DNA"/>
</dbReference>
<evidence type="ECO:0000256" key="4">
    <source>
        <dbReference type="ARBA" id="ARBA00048267"/>
    </source>
</evidence>
<keyword evidence="2 5" id="KW-0145">Chemotaxis</keyword>